<evidence type="ECO:0000256" key="3">
    <source>
        <dbReference type="ARBA" id="ARBA00022519"/>
    </source>
</evidence>
<evidence type="ECO:0000313" key="7">
    <source>
        <dbReference type="EMBL" id="RKG32631.1"/>
    </source>
</evidence>
<dbReference type="AlphaFoldDB" id="A0A3A8EUT6"/>
<dbReference type="Proteomes" id="UP000282388">
    <property type="component" value="Unassembled WGS sequence"/>
</dbReference>
<keyword evidence="4 7" id="KW-0808">Transferase</keyword>
<evidence type="ECO:0000256" key="1">
    <source>
        <dbReference type="ARBA" id="ARBA00004533"/>
    </source>
</evidence>
<dbReference type="GO" id="GO:0009247">
    <property type="term" value="P:glycolipid biosynthetic process"/>
    <property type="evidence" value="ECO:0007669"/>
    <property type="project" value="UniProtKB-ARBA"/>
</dbReference>
<dbReference type="CDD" id="cd07984">
    <property type="entry name" value="LPLAT_LABLAT-like"/>
    <property type="match status" value="1"/>
</dbReference>
<sequence>MTQQSQQNAAANLLKFISRQPIQLSRFIARGLAALVNLFKISKTASTFSLNMQIALPELSDQERKRIMAQAVRNELMAYFEFFCIWGSNNEKNLSRIHQVYGEQYFHDAMAAQKGLVLIVPHFGTWEIMNCWFAKYTQMTIMYKPVKDPAADEFVRQARSREQANLVPTDESGVRQIFKALKQGGTTVILPDHTPNTGGEMIEYFGIPLATSNLSAKLIQKTKSAALFVYAMRNENNGFDMYIEPVNARIYEGTANDGSRVIFEKLEDLIHKYPEHYHWSYKRFKANPALEDIYNRPVDEAIHMIQTVRKTAQQSESAT</sequence>
<keyword evidence="6 7" id="KW-0012">Acyltransferase</keyword>
<dbReference type="PIRSF" id="PIRSF026649">
    <property type="entry name" value="MsbB"/>
    <property type="match status" value="1"/>
</dbReference>
<evidence type="ECO:0000256" key="2">
    <source>
        <dbReference type="ARBA" id="ARBA00022475"/>
    </source>
</evidence>
<proteinExistence type="predicted"/>
<evidence type="ECO:0000256" key="5">
    <source>
        <dbReference type="ARBA" id="ARBA00023136"/>
    </source>
</evidence>
<evidence type="ECO:0000313" key="8">
    <source>
        <dbReference type="Proteomes" id="UP000282388"/>
    </source>
</evidence>
<dbReference type="PANTHER" id="PTHR30606:SF10">
    <property type="entry name" value="PHOSPHATIDYLINOSITOL MANNOSIDE ACYLTRANSFERASE"/>
    <property type="match status" value="1"/>
</dbReference>
<dbReference type="Pfam" id="PF03279">
    <property type="entry name" value="Lip_A_acyltrans"/>
    <property type="match status" value="1"/>
</dbReference>
<comment type="subcellular location">
    <subcellularLocation>
        <location evidence="1">Cell inner membrane</location>
    </subcellularLocation>
</comment>
<dbReference type="OrthoDB" id="9803456at2"/>
<evidence type="ECO:0000256" key="4">
    <source>
        <dbReference type="ARBA" id="ARBA00022679"/>
    </source>
</evidence>
<dbReference type="PANTHER" id="PTHR30606">
    <property type="entry name" value="LIPID A BIOSYNTHESIS LAUROYL ACYLTRANSFERASE"/>
    <property type="match status" value="1"/>
</dbReference>
<keyword evidence="2" id="KW-1003">Cell membrane</keyword>
<organism evidence="7 8">
    <name type="scientific">Acinetobacter tianfuensis</name>
    <dbReference type="NCBI Taxonomy" id="2419603"/>
    <lineage>
        <taxon>Bacteria</taxon>
        <taxon>Pseudomonadati</taxon>
        <taxon>Pseudomonadota</taxon>
        <taxon>Gammaproteobacteria</taxon>
        <taxon>Moraxellales</taxon>
        <taxon>Moraxellaceae</taxon>
        <taxon>Acinetobacter</taxon>
    </lineage>
</organism>
<keyword evidence="5" id="KW-0472">Membrane</keyword>
<evidence type="ECO:0000256" key="6">
    <source>
        <dbReference type="ARBA" id="ARBA00023315"/>
    </source>
</evidence>
<accession>A0A3A8EUT6</accession>
<gene>
    <name evidence="7" type="ORF">D7V32_05410</name>
</gene>
<dbReference type="GO" id="GO:0005886">
    <property type="term" value="C:plasma membrane"/>
    <property type="evidence" value="ECO:0007669"/>
    <property type="project" value="UniProtKB-SubCell"/>
</dbReference>
<comment type="caution">
    <text evidence="7">The sequence shown here is derived from an EMBL/GenBank/DDBJ whole genome shotgun (WGS) entry which is preliminary data.</text>
</comment>
<protein>
    <submittedName>
        <fullName evidence="7">Lipid A biosynthesis acyltransferase</fullName>
    </submittedName>
</protein>
<name>A0A3A8EUT6_9GAMM</name>
<keyword evidence="3" id="KW-0997">Cell inner membrane</keyword>
<dbReference type="RefSeq" id="WP_120401891.1">
    <property type="nucleotide sequence ID" value="NZ_RAXV01000008.1"/>
</dbReference>
<dbReference type="GO" id="GO:0016746">
    <property type="term" value="F:acyltransferase activity"/>
    <property type="evidence" value="ECO:0007669"/>
    <property type="project" value="UniProtKB-KW"/>
</dbReference>
<keyword evidence="8" id="KW-1185">Reference proteome</keyword>
<dbReference type="InterPro" id="IPR004960">
    <property type="entry name" value="LipA_acyltrans"/>
</dbReference>
<reference evidence="7 8" key="1">
    <citation type="submission" date="2018-09" db="EMBL/GenBank/DDBJ databases">
        <title>The draft genome of Acinetobacter spp. strains.</title>
        <authorList>
            <person name="Qin J."/>
            <person name="Feng Y."/>
            <person name="Zong Z."/>
        </authorList>
    </citation>
    <scope>NUCLEOTIDE SEQUENCE [LARGE SCALE GENOMIC DNA]</scope>
    <source>
        <strain evidence="7 8">WCHAc060012</strain>
    </source>
</reference>
<dbReference type="EMBL" id="RAXV01000008">
    <property type="protein sequence ID" value="RKG32631.1"/>
    <property type="molecule type" value="Genomic_DNA"/>
</dbReference>